<organism evidence="1 2">
    <name type="scientific">Gibberella nygamai</name>
    <name type="common">Bean root rot disease fungus</name>
    <name type="synonym">Fusarium nygamai</name>
    <dbReference type="NCBI Taxonomy" id="42673"/>
    <lineage>
        <taxon>Eukaryota</taxon>
        <taxon>Fungi</taxon>
        <taxon>Dikarya</taxon>
        <taxon>Ascomycota</taxon>
        <taxon>Pezizomycotina</taxon>
        <taxon>Sordariomycetes</taxon>
        <taxon>Hypocreomycetidae</taxon>
        <taxon>Hypocreales</taxon>
        <taxon>Nectriaceae</taxon>
        <taxon>Fusarium</taxon>
        <taxon>Fusarium fujikuroi species complex</taxon>
    </lineage>
</organism>
<protein>
    <submittedName>
        <fullName evidence="1">Uncharacterized protein</fullName>
    </submittedName>
</protein>
<sequence length="56" mass="6253">MLNAADTDDKWNAYSPQLQADIDAFVLSRPEKSSKESTELTTSILISKLPRSLLSR</sequence>
<dbReference type="OrthoDB" id="10490778at2759"/>
<keyword evidence="2" id="KW-1185">Reference proteome</keyword>
<accession>A0A2K0WE77</accession>
<reference evidence="1 2" key="1">
    <citation type="submission" date="2017-06" db="EMBL/GenBank/DDBJ databases">
        <title>Genome of Fusarium nygamai isolate CS10214.</title>
        <authorList>
            <person name="Gardiner D.M."/>
            <person name="Obanor F."/>
            <person name="Kazan K."/>
        </authorList>
    </citation>
    <scope>NUCLEOTIDE SEQUENCE [LARGE SCALE GENOMIC DNA]</scope>
    <source>
        <strain evidence="1 2">CS10214</strain>
    </source>
</reference>
<comment type="caution">
    <text evidence="1">The sequence shown here is derived from an EMBL/GenBank/DDBJ whole genome shotgun (WGS) entry which is preliminary data.</text>
</comment>
<dbReference type="EMBL" id="MTQA01000077">
    <property type="protein sequence ID" value="PNP80571.1"/>
    <property type="molecule type" value="Genomic_DNA"/>
</dbReference>
<evidence type="ECO:0000313" key="1">
    <source>
        <dbReference type="EMBL" id="PNP80571.1"/>
    </source>
</evidence>
<evidence type="ECO:0000313" key="2">
    <source>
        <dbReference type="Proteomes" id="UP000236664"/>
    </source>
</evidence>
<name>A0A2K0WE77_GIBNY</name>
<gene>
    <name evidence="1" type="ORF">FNYG_06170</name>
</gene>
<dbReference type="AlphaFoldDB" id="A0A2K0WE77"/>
<dbReference type="Proteomes" id="UP000236664">
    <property type="component" value="Unassembled WGS sequence"/>
</dbReference>
<proteinExistence type="predicted"/>